<keyword evidence="1" id="KW-1133">Transmembrane helix</keyword>
<dbReference type="EMBL" id="JAANYN010000011">
    <property type="protein sequence ID" value="NHE59253.1"/>
    <property type="molecule type" value="Genomic_DNA"/>
</dbReference>
<protein>
    <submittedName>
        <fullName evidence="2">DUF4199 domain-containing protein</fullName>
    </submittedName>
</protein>
<comment type="caution">
    <text evidence="2">The sequence shown here is derived from an EMBL/GenBank/DDBJ whole genome shotgun (WGS) entry which is preliminary data.</text>
</comment>
<accession>A0ABX0HG22</accession>
<feature type="transmembrane region" description="Helical" evidence="1">
    <location>
        <begin position="39"/>
        <end position="58"/>
    </location>
</feature>
<keyword evidence="1" id="KW-0472">Membrane</keyword>
<reference evidence="2 3" key="1">
    <citation type="submission" date="2020-03" db="EMBL/GenBank/DDBJ databases">
        <title>Cyclobacterium plantarum sp. nov., a marine bacterium isolated from a coastal-marine wetland.</title>
        <authorList>
            <person name="Sanchez-Porro C."/>
            <person name="Ventosa A."/>
            <person name="Amoozegar M."/>
        </authorList>
    </citation>
    <scope>NUCLEOTIDE SEQUENCE [LARGE SCALE GENOMIC DNA]</scope>
    <source>
        <strain evidence="2 3">GBPx2</strain>
    </source>
</reference>
<feature type="transmembrane region" description="Helical" evidence="1">
    <location>
        <begin position="7"/>
        <end position="24"/>
    </location>
</feature>
<keyword evidence="3" id="KW-1185">Reference proteome</keyword>
<feature type="transmembrane region" description="Helical" evidence="1">
    <location>
        <begin position="132"/>
        <end position="154"/>
    </location>
</feature>
<feature type="transmembrane region" description="Helical" evidence="1">
    <location>
        <begin position="79"/>
        <end position="100"/>
    </location>
</feature>
<name>A0ABX0HG22_9BACT</name>
<evidence type="ECO:0000313" key="2">
    <source>
        <dbReference type="EMBL" id="NHE59253.1"/>
    </source>
</evidence>
<dbReference type="InterPro" id="IPR025250">
    <property type="entry name" value="DUF4199"/>
</dbReference>
<dbReference type="Pfam" id="PF13858">
    <property type="entry name" value="DUF4199"/>
    <property type="match status" value="1"/>
</dbReference>
<dbReference type="RefSeq" id="WP_166150450.1">
    <property type="nucleotide sequence ID" value="NZ_JAANYN010000011.1"/>
</dbReference>
<organism evidence="2 3">
    <name type="scientific">Cyclobacterium plantarum</name>
    <dbReference type="NCBI Taxonomy" id="2716263"/>
    <lineage>
        <taxon>Bacteria</taxon>
        <taxon>Pseudomonadati</taxon>
        <taxon>Bacteroidota</taxon>
        <taxon>Cytophagia</taxon>
        <taxon>Cytophagales</taxon>
        <taxon>Cyclobacteriaceae</taxon>
        <taxon>Cyclobacterium</taxon>
    </lineage>
</organism>
<evidence type="ECO:0000256" key="1">
    <source>
        <dbReference type="SAM" id="Phobius"/>
    </source>
</evidence>
<evidence type="ECO:0000313" key="3">
    <source>
        <dbReference type="Proteomes" id="UP000649799"/>
    </source>
</evidence>
<gene>
    <name evidence="2" type="ORF">G9Q97_20780</name>
</gene>
<proteinExistence type="predicted"/>
<keyword evidence="1" id="KW-0812">Transmembrane</keyword>
<dbReference type="Proteomes" id="UP000649799">
    <property type="component" value="Unassembled WGS sequence"/>
</dbReference>
<sequence length="158" mass="17548">MKKYQTEIKWGIIFGLMSLIWMVLERVAGLHDQHIEQHAIYTNFVAIPAIAIYVLGLLEKRTRDYGGSMTYGQGFKAGLIITLVVTLLTPLTIWLTLALITPDFLENASSYAVESGIMEQQAAEAYFSQGNYMIQSIVGAPIMGILTTAVVALFTRKK</sequence>